<dbReference type="AlphaFoldDB" id="A0A9E6UN92"/>
<protein>
    <submittedName>
        <fullName evidence="1">Uncharacterized protein</fullName>
    </submittedName>
</protein>
<dbReference type="Proteomes" id="UP000825701">
    <property type="component" value="Chromosome"/>
</dbReference>
<gene>
    <name evidence="1" type="ORF">K6K41_13900</name>
</gene>
<evidence type="ECO:0000313" key="1">
    <source>
        <dbReference type="EMBL" id="QZN98249.1"/>
    </source>
</evidence>
<keyword evidence="2" id="KW-1185">Reference proteome</keyword>
<organism evidence="1 2">
    <name type="scientific">Chenggangzhangella methanolivorans</name>
    <dbReference type="NCBI Taxonomy" id="1437009"/>
    <lineage>
        <taxon>Bacteria</taxon>
        <taxon>Pseudomonadati</taxon>
        <taxon>Pseudomonadota</taxon>
        <taxon>Alphaproteobacteria</taxon>
        <taxon>Hyphomicrobiales</taxon>
        <taxon>Methylopilaceae</taxon>
        <taxon>Chenggangzhangella</taxon>
    </lineage>
</organism>
<evidence type="ECO:0000313" key="2">
    <source>
        <dbReference type="Proteomes" id="UP000825701"/>
    </source>
</evidence>
<sequence>MLEVESVMQRLDDQTKRLKAEAAACLALETQEERALTVKSLALVSEAVLKIGRDIRQIRMQLADRS</sequence>
<proteinExistence type="predicted"/>
<reference evidence="1" key="1">
    <citation type="submission" date="2021-08" db="EMBL/GenBank/DDBJ databases">
        <authorList>
            <person name="Zhang H."/>
            <person name="Xu M."/>
            <person name="Yu Z."/>
            <person name="Yang L."/>
            <person name="Cai Y."/>
        </authorList>
    </citation>
    <scope>NUCLEOTIDE SEQUENCE</scope>
    <source>
        <strain evidence="1">CHL1</strain>
    </source>
</reference>
<dbReference type="EMBL" id="CP081869">
    <property type="protein sequence ID" value="QZN98249.1"/>
    <property type="molecule type" value="Genomic_DNA"/>
</dbReference>
<dbReference type="RefSeq" id="WP_261401151.1">
    <property type="nucleotide sequence ID" value="NZ_CP081869.1"/>
</dbReference>
<dbReference type="KEGG" id="cmet:K6K41_13900"/>
<name>A0A9E6UN92_9HYPH</name>
<accession>A0A9E6UN92</accession>